<name>A0A482VKQ5_ASBVE</name>
<feature type="domain" description="MADF" evidence="2">
    <location>
        <begin position="160"/>
        <end position="244"/>
    </location>
</feature>
<organism evidence="3 4">
    <name type="scientific">Asbolus verrucosus</name>
    <name type="common">Desert ironclad beetle</name>
    <dbReference type="NCBI Taxonomy" id="1661398"/>
    <lineage>
        <taxon>Eukaryota</taxon>
        <taxon>Metazoa</taxon>
        <taxon>Ecdysozoa</taxon>
        <taxon>Arthropoda</taxon>
        <taxon>Hexapoda</taxon>
        <taxon>Insecta</taxon>
        <taxon>Pterygota</taxon>
        <taxon>Neoptera</taxon>
        <taxon>Endopterygota</taxon>
        <taxon>Coleoptera</taxon>
        <taxon>Polyphaga</taxon>
        <taxon>Cucujiformia</taxon>
        <taxon>Tenebrionidae</taxon>
        <taxon>Pimeliinae</taxon>
        <taxon>Asbolus</taxon>
    </lineage>
</organism>
<feature type="compositionally biased region" description="Low complexity" evidence="1">
    <location>
        <begin position="322"/>
        <end position="344"/>
    </location>
</feature>
<dbReference type="InterPro" id="IPR006578">
    <property type="entry name" value="MADF-dom"/>
</dbReference>
<evidence type="ECO:0000259" key="2">
    <source>
        <dbReference type="PROSITE" id="PS51029"/>
    </source>
</evidence>
<dbReference type="GO" id="GO:0005667">
    <property type="term" value="C:transcription regulator complex"/>
    <property type="evidence" value="ECO:0007669"/>
    <property type="project" value="TreeGrafter"/>
</dbReference>
<sequence>MGEQGTITLTVTEYIQRLSKELNIEGTKGLFGNELELIALVRNCQFLYDKNLPDFKNIQKKNEAWEAIASVFGVSVGEVQQRWKGMRDLFNKHKNKNEGNSPNNKNVVCPYYDDLKFLEPYIIGRRTRLMGVTTSLSEHLNSEDDESVKESAPSFDDLTQFIERIKSQPLLYHHRYSGGSYGKQKIEGWIQISKAFKVPVKECLARWKTLRERYSRERRMQQAGVAVKKWELFDELSFLDQHVKARRRYTRVVPTNPTSTDQNLCYVVTSPTNSSSDPVTLDSSSFLNDISLSTKKEVSTIEDVEFFDVSSDITSSPTPLFNEENNLSENNMSESTSSTTQNENGQSKGSPDEDDLFGQSIAAELKKLPCPRKKIKLKAEIYRLIYEHTCE</sequence>
<evidence type="ECO:0000313" key="3">
    <source>
        <dbReference type="EMBL" id="RZC33303.1"/>
    </source>
</evidence>
<dbReference type="PROSITE" id="PS51029">
    <property type="entry name" value="MADF"/>
    <property type="match status" value="2"/>
</dbReference>
<keyword evidence="4" id="KW-1185">Reference proteome</keyword>
<dbReference type="Pfam" id="PF10545">
    <property type="entry name" value="MADF_DNA_bdg"/>
    <property type="match status" value="2"/>
</dbReference>
<dbReference type="InterPro" id="IPR039353">
    <property type="entry name" value="TF_Adf1"/>
</dbReference>
<dbReference type="PANTHER" id="PTHR12243:SF63">
    <property type="entry name" value="LD26477P"/>
    <property type="match status" value="1"/>
</dbReference>
<dbReference type="SMART" id="SM00595">
    <property type="entry name" value="MADF"/>
    <property type="match status" value="2"/>
</dbReference>
<dbReference type="AlphaFoldDB" id="A0A482VKQ5"/>
<evidence type="ECO:0000256" key="1">
    <source>
        <dbReference type="SAM" id="MobiDB-lite"/>
    </source>
</evidence>
<dbReference type="GO" id="GO:0005634">
    <property type="term" value="C:nucleus"/>
    <property type="evidence" value="ECO:0007669"/>
    <property type="project" value="TreeGrafter"/>
</dbReference>
<feature type="region of interest" description="Disordered" evidence="1">
    <location>
        <begin position="313"/>
        <end position="358"/>
    </location>
</feature>
<dbReference type="OrthoDB" id="6703957at2759"/>
<feature type="domain" description="MADF" evidence="2">
    <location>
        <begin position="36"/>
        <end position="123"/>
    </location>
</feature>
<dbReference type="Proteomes" id="UP000292052">
    <property type="component" value="Unassembled WGS sequence"/>
</dbReference>
<dbReference type="Pfam" id="PF02944">
    <property type="entry name" value="BESS"/>
    <property type="match status" value="1"/>
</dbReference>
<accession>A0A482VKQ5</accession>
<evidence type="ECO:0000313" key="4">
    <source>
        <dbReference type="Proteomes" id="UP000292052"/>
    </source>
</evidence>
<proteinExistence type="predicted"/>
<reference evidence="3 4" key="1">
    <citation type="submission" date="2017-03" db="EMBL/GenBank/DDBJ databases">
        <title>Genome of the blue death feigning beetle - Asbolus verrucosus.</title>
        <authorList>
            <person name="Rider S.D."/>
        </authorList>
    </citation>
    <scope>NUCLEOTIDE SEQUENCE [LARGE SCALE GENOMIC DNA]</scope>
    <source>
        <strain evidence="3">Butters</strain>
        <tissue evidence="3">Head and leg muscle</tissue>
    </source>
</reference>
<dbReference type="InterPro" id="IPR004210">
    <property type="entry name" value="BESS_motif"/>
</dbReference>
<gene>
    <name evidence="3" type="ORF">BDFB_009983</name>
</gene>
<dbReference type="PANTHER" id="PTHR12243">
    <property type="entry name" value="MADF DOMAIN TRANSCRIPTION FACTOR"/>
    <property type="match status" value="1"/>
</dbReference>
<comment type="caution">
    <text evidence="3">The sequence shown here is derived from an EMBL/GenBank/DDBJ whole genome shotgun (WGS) entry which is preliminary data.</text>
</comment>
<protein>
    <submittedName>
        <fullName evidence="3">Transcription factor Adf-1-like</fullName>
    </submittedName>
</protein>
<dbReference type="GO" id="GO:0006357">
    <property type="term" value="P:regulation of transcription by RNA polymerase II"/>
    <property type="evidence" value="ECO:0007669"/>
    <property type="project" value="TreeGrafter"/>
</dbReference>
<dbReference type="EMBL" id="QDEB01090069">
    <property type="protein sequence ID" value="RZC33303.1"/>
    <property type="molecule type" value="Genomic_DNA"/>
</dbReference>
<dbReference type="GO" id="GO:0003677">
    <property type="term" value="F:DNA binding"/>
    <property type="evidence" value="ECO:0007669"/>
    <property type="project" value="InterPro"/>
</dbReference>